<dbReference type="Proteomes" id="UP001163321">
    <property type="component" value="Chromosome 9"/>
</dbReference>
<sequence>MALLSLMFRVVFSDNLSRGIYEAHFCGAGIPTSARYALQKFFQLLKARGHELSFFTGDDKTEKTLSTSVLEKNDLLNFVKSGGNGLLSASKRITKVQRDFSLECGVEFDKKGTTVLDHVNPITDDDDIYNSIIAAKDFVASDRVVGLLVTVPNPVAFFLV</sequence>
<name>A0ACC0VJD2_9STRA</name>
<comment type="caution">
    <text evidence="1">The sequence shown here is derived from an EMBL/GenBank/DDBJ whole genome shotgun (WGS) entry which is preliminary data.</text>
</comment>
<reference evidence="1 2" key="1">
    <citation type="journal article" date="2022" name="bioRxiv">
        <title>The genome of the oomycete Peronosclerospora sorghi, a cosmopolitan pathogen of maize and sorghum, is inflated with dispersed pseudogenes.</title>
        <authorList>
            <person name="Fletcher K."/>
            <person name="Martin F."/>
            <person name="Isakeit T."/>
            <person name="Cavanaugh K."/>
            <person name="Magill C."/>
            <person name="Michelmore R."/>
        </authorList>
    </citation>
    <scope>NUCLEOTIDE SEQUENCE [LARGE SCALE GENOMIC DNA]</scope>
    <source>
        <strain evidence="1">P6</strain>
    </source>
</reference>
<accession>A0ACC0VJD2</accession>
<proteinExistence type="predicted"/>
<evidence type="ECO:0000313" key="1">
    <source>
        <dbReference type="EMBL" id="KAI9905896.1"/>
    </source>
</evidence>
<protein>
    <submittedName>
        <fullName evidence="1">Uncharacterized protein</fullName>
    </submittedName>
</protein>
<dbReference type="EMBL" id="CM047588">
    <property type="protein sequence ID" value="KAI9905896.1"/>
    <property type="molecule type" value="Genomic_DNA"/>
</dbReference>
<organism evidence="1 2">
    <name type="scientific">Peronosclerospora sorghi</name>
    <dbReference type="NCBI Taxonomy" id="230839"/>
    <lineage>
        <taxon>Eukaryota</taxon>
        <taxon>Sar</taxon>
        <taxon>Stramenopiles</taxon>
        <taxon>Oomycota</taxon>
        <taxon>Peronosporomycetes</taxon>
        <taxon>Peronosporales</taxon>
        <taxon>Peronosporaceae</taxon>
        <taxon>Peronosclerospora</taxon>
    </lineage>
</organism>
<keyword evidence="2" id="KW-1185">Reference proteome</keyword>
<gene>
    <name evidence="1" type="ORF">PsorP6_013615</name>
</gene>
<evidence type="ECO:0000313" key="2">
    <source>
        <dbReference type="Proteomes" id="UP001163321"/>
    </source>
</evidence>